<accession>A0A1F5L1L1</accession>
<dbReference type="Pfam" id="PF11917">
    <property type="entry name" value="DUF3435"/>
    <property type="match status" value="1"/>
</dbReference>
<dbReference type="PANTHER" id="PTHR37535">
    <property type="entry name" value="FLUG DOMAIN PROTEIN"/>
    <property type="match status" value="1"/>
</dbReference>
<protein>
    <submittedName>
        <fullName evidence="1">Uncharacterized protein</fullName>
    </submittedName>
</protein>
<dbReference type="OrthoDB" id="4485682at2759"/>
<organism evidence="1 2">
    <name type="scientific">Penicillium arizonense</name>
    <dbReference type="NCBI Taxonomy" id="1835702"/>
    <lineage>
        <taxon>Eukaryota</taxon>
        <taxon>Fungi</taxon>
        <taxon>Dikarya</taxon>
        <taxon>Ascomycota</taxon>
        <taxon>Pezizomycotina</taxon>
        <taxon>Eurotiomycetes</taxon>
        <taxon>Eurotiomycetidae</taxon>
        <taxon>Eurotiales</taxon>
        <taxon>Aspergillaceae</taxon>
        <taxon>Penicillium</taxon>
    </lineage>
</organism>
<dbReference type="AlphaFoldDB" id="A0A1F5L1L1"/>
<keyword evidence="2" id="KW-1185">Reference proteome</keyword>
<proteinExistence type="predicted"/>
<comment type="caution">
    <text evidence="1">The sequence shown here is derived from an EMBL/GenBank/DDBJ whole genome shotgun (WGS) entry which is preliminary data.</text>
</comment>
<evidence type="ECO:0000313" key="2">
    <source>
        <dbReference type="Proteomes" id="UP000177622"/>
    </source>
</evidence>
<dbReference type="PANTHER" id="PTHR37535:SF4">
    <property type="entry name" value="FLUG DOMAIN-CONTAINING PROTEIN"/>
    <property type="match status" value="1"/>
</dbReference>
<dbReference type="EMBL" id="LXJU01000066">
    <property type="protein sequence ID" value="OGE47094.1"/>
    <property type="molecule type" value="Genomic_DNA"/>
</dbReference>
<evidence type="ECO:0000313" key="1">
    <source>
        <dbReference type="EMBL" id="OGE47094.1"/>
    </source>
</evidence>
<dbReference type="InterPro" id="IPR021842">
    <property type="entry name" value="DUF3435"/>
</dbReference>
<name>A0A1F5L1L1_PENAI</name>
<dbReference type="RefSeq" id="XP_022482560.1">
    <property type="nucleotide sequence ID" value="XM_022637594.1"/>
</dbReference>
<sequence>MGLVKFQHKNQFTFLSLPQEPEIANVRVAQAYEKDASKAAGFREGGSLYKYRKGAAANSRHPDEHSHNIIRGYRKGGTFAYYVSVRDDTQSAFMKTPARDALLKLASNASLTLDASAPQALTDSQKHGLEKNPELAKLKQASKQASKALREELIAAFHQLKKANGSTRYNELLNKIIVASQSNLNRKPPIYNQKEWFLLNLSSRTEI</sequence>
<gene>
    <name evidence="1" type="ORF">PENARI_c066G11816</name>
</gene>
<dbReference type="Proteomes" id="UP000177622">
    <property type="component" value="Unassembled WGS sequence"/>
</dbReference>
<dbReference type="STRING" id="1835702.A0A1F5L1L1"/>
<reference evidence="1 2" key="1">
    <citation type="journal article" date="2016" name="Sci. Rep.">
        <title>Penicillium arizonense, a new, genome sequenced fungal species, reveals a high chemical diversity in secreted metabolites.</title>
        <authorList>
            <person name="Grijseels S."/>
            <person name="Nielsen J.C."/>
            <person name="Randelovic M."/>
            <person name="Nielsen J."/>
            <person name="Nielsen K.F."/>
            <person name="Workman M."/>
            <person name="Frisvad J.C."/>
        </authorList>
    </citation>
    <scope>NUCLEOTIDE SEQUENCE [LARGE SCALE GENOMIC DNA]</scope>
    <source>
        <strain evidence="1 2">CBS 141311</strain>
    </source>
</reference>
<dbReference type="GeneID" id="34582328"/>